<evidence type="ECO:0000313" key="2">
    <source>
        <dbReference type="EMBL" id="GAF98890.1"/>
    </source>
</evidence>
<protein>
    <submittedName>
        <fullName evidence="2">Uncharacterized protein</fullName>
    </submittedName>
</protein>
<keyword evidence="1" id="KW-1133">Transmembrane helix</keyword>
<reference evidence="2" key="1">
    <citation type="journal article" date="2014" name="Front. Microbiol.">
        <title>High frequency of phylogenetically diverse reductive dehalogenase-homologous genes in deep subseafloor sedimentary metagenomes.</title>
        <authorList>
            <person name="Kawai M."/>
            <person name="Futagami T."/>
            <person name="Toyoda A."/>
            <person name="Takaki Y."/>
            <person name="Nishi S."/>
            <person name="Hori S."/>
            <person name="Arai W."/>
            <person name="Tsubouchi T."/>
            <person name="Morono Y."/>
            <person name="Uchiyama I."/>
            <person name="Ito T."/>
            <person name="Fujiyama A."/>
            <person name="Inagaki F."/>
            <person name="Takami H."/>
        </authorList>
    </citation>
    <scope>NUCLEOTIDE SEQUENCE</scope>
    <source>
        <strain evidence="2">Expedition CK06-06</strain>
    </source>
</reference>
<keyword evidence="1" id="KW-0472">Membrane</keyword>
<proteinExistence type="predicted"/>
<evidence type="ECO:0000256" key="1">
    <source>
        <dbReference type="SAM" id="Phobius"/>
    </source>
</evidence>
<feature type="non-terminal residue" evidence="2">
    <location>
        <position position="223"/>
    </location>
</feature>
<comment type="caution">
    <text evidence="2">The sequence shown here is derived from an EMBL/GenBank/DDBJ whole genome shotgun (WGS) entry which is preliminary data.</text>
</comment>
<dbReference type="EMBL" id="BARS01012335">
    <property type="protein sequence ID" value="GAF98890.1"/>
    <property type="molecule type" value="Genomic_DNA"/>
</dbReference>
<feature type="transmembrane region" description="Helical" evidence="1">
    <location>
        <begin position="191"/>
        <end position="210"/>
    </location>
</feature>
<dbReference type="AlphaFoldDB" id="X0VEB3"/>
<gene>
    <name evidence="2" type="ORF">S01H1_22024</name>
</gene>
<organism evidence="2">
    <name type="scientific">marine sediment metagenome</name>
    <dbReference type="NCBI Taxonomy" id="412755"/>
    <lineage>
        <taxon>unclassified sequences</taxon>
        <taxon>metagenomes</taxon>
        <taxon>ecological metagenomes</taxon>
    </lineage>
</organism>
<keyword evidence="1" id="KW-0812">Transmembrane</keyword>
<sequence length="223" mass="24126">NASALTIVSTLHETSYDSKEMGLCPGGERFCEQPLANVEERLFNIEDSAFQAQWGVHSMELQPINPELFDDIYANSAGFVGEQTTNSNGEAVFSVASVSTYIIIAEYIWTDPTGASWTLYKGRYVTPSKFRDTNRDREKDTASVVMAIAKDSKSKSGVNSIEVGSRNTQVLTDSPIGPTGAFISTLGTGNVFIAAVIILGILAIIILLAPRKAKGKIRGRKRG</sequence>
<accession>X0VEB3</accession>
<feature type="non-terminal residue" evidence="2">
    <location>
        <position position="1"/>
    </location>
</feature>
<name>X0VEB3_9ZZZZ</name>